<dbReference type="GO" id="GO:0005829">
    <property type="term" value="C:cytosol"/>
    <property type="evidence" value="ECO:0007669"/>
    <property type="project" value="TreeGrafter"/>
</dbReference>
<evidence type="ECO:0000256" key="18">
    <source>
        <dbReference type="PIRSR" id="PIRSR001558-3"/>
    </source>
</evidence>
<feature type="binding site" evidence="18">
    <location>
        <begin position="464"/>
        <end position="465"/>
    </location>
    <ligand>
        <name>substrate</name>
    </ligand>
</feature>
<reference evidence="20" key="3">
    <citation type="submission" date="2025-09" db="UniProtKB">
        <authorList>
            <consortium name="Ensembl"/>
        </authorList>
    </citation>
    <scope>IDENTIFICATION</scope>
</reference>
<evidence type="ECO:0000259" key="19">
    <source>
        <dbReference type="Pfam" id="PF03199"/>
    </source>
</evidence>
<dbReference type="Pfam" id="PF03917">
    <property type="entry name" value="GSH_synth_ATP"/>
    <property type="match status" value="1"/>
</dbReference>
<feature type="binding site" evidence="16">
    <location>
        <position position="455"/>
    </location>
    <ligand>
        <name>ATP</name>
        <dbReference type="ChEBI" id="CHEBI:30616"/>
    </ligand>
</feature>
<comment type="similarity">
    <text evidence="2 15">Belongs to the eukaryotic GSH synthase family.</text>
</comment>
<dbReference type="InterPro" id="IPR005615">
    <property type="entry name" value="Glutathione_synthase"/>
</dbReference>
<dbReference type="GO" id="GO:0004363">
    <property type="term" value="F:glutathione synthase activity"/>
    <property type="evidence" value="ECO:0007669"/>
    <property type="project" value="UniProtKB-UniRule"/>
</dbReference>
<evidence type="ECO:0000256" key="2">
    <source>
        <dbReference type="ARBA" id="ARBA00010385"/>
    </source>
</evidence>
<feature type="binding site" evidence="18">
    <location>
        <begin position="216"/>
        <end position="218"/>
    </location>
    <ligand>
        <name>substrate</name>
    </ligand>
</feature>
<dbReference type="EC" id="6.3.2.3" evidence="4 15"/>
<feature type="binding site" evidence="16">
    <location>
        <position position="453"/>
    </location>
    <ligand>
        <name>substrate</name>
    </ligand>
</feature>
<evidence type="ECO:0000256" key="10">
    <source>
        <dbReference type="ARBA" id="ARBA00022840"/>
    </source>
</evidence>
<feature type="binding site" evidence="16">
    <location>
        <position position="428"/>
    </location>
    <ligand>
        <name>ATP</name>
        <dbReference type="ChEBI" id="CHEBI:30616"/>
    </ligand>
</feature>
<dbReference type="InterPro" id="IPR014042">
    <property type="entry name" value="Glutathione_synthase_a-hlx"/>
</dbReference>
<dbReference type="FunFam" id="3.40.50.1760:FF:000001">
    <property type="entry name" value="Glutathione synthetase"/>
    <property type="match status" value="1"/>
</dbReference>
<dbReference type="Gene3D" id="3.30.470.20">
    <property type="entry name" value="ATP-grasp fold, B domain"/>
    <property type="match status" value="1"/>
</dbReference>
<comment type="catalytic activity">
    <reaction evidence="13">
        <text>gamma-L-glutamyl-(2S)-2-aminobutanoate + glycine + ATP = ophthalmate + ADP + phosphate + H(+)</text>
        <dbReference type="Rhea" id="RHEA:72075"/>
        <dbReference type="ChEBI" id="CHEBI:15378"/>
        <dbReference type="ChEBI" id="CHEBI:30616"/>
        <dbReference type="ChEBI" id="CHEBI:43474"/>
        <dbReference type="ChEBI" id="CHEBI:57305"/>
        <dbReference type="ChEBI" id="CHEBI:189406"/>
        <dbReference type="ChEBI" id="CHEBI:189750"/>
        <dbReference type="ChEBI" id="CHEBI:456216"/>
    </reaction>
    <physiologicalReaction direction="left-to-right" evidence="13">
        <dbReference type="Rhea" id="RHEA:72076"/>
    </physiologicalReaction>
</comment>
<comment type="subunit">
    <text evidence="3">Homodimer.</text>
</comment>
<name>A0A8C5DV62_GOUWI</name>
<dbReference type="InterPro" id="IPR004887">
    <property type="entry name" value="GSH_synth_subst-bd"/>
</dbReference>
<dbReference type="GO" id="GO:0005524">
    <property type="term" value="F:ATP binding"/>
    <property type="evidence" value="ECO:0007669"/>
    <property type="project" value="UniProtKB-UniRule"/>
</dbReference>
<evidence type="ECO:0000256" key="11">
    <source>
        <dbReference type="ARBA" id="ARBA00022842"/>
    </source>
</evidence>
<dbReference type="NCBIfam" id="TIGR01986">
    <property type="entry name" value="glut_syn_euk"/>
    <property type="match status" value="1"/>
</dbReference>
<proteinExistence type="inferred from homology"/>
<protein>
    <recommendedName>
        <fullName evidence="5 15">Glutathione synthetase</fullName>
        <shortName evidence="15">GSH-S</shortName>
        <ecNumber evidence="4 15">6.3.2.3</ecNumber>
    </recommendedName>
</protein>
<dbReference type="InterPro" id="IPR016185">
    <property type="entry name" value="PreATP-grasp_dom_sf"/>
</dbReference>
<dbReference type="PIRSF" id="PIRSF001558">
    <property type="entry name" value="GSHase"/>
    <property type="match status" value="1"/>
</dbReference>
<dbReference type="PANTHER" id="PTHR11130">
    <property type="entry name" value="GLUTATHIONE SYNTHETASE"/>
    <property type="match status" value="1"/>
</dbReference>
<dbReference type="GO" id="GO:0043295">
    <property type="term" value="F:glutathione binding"/>
    <property type="evidence" value="ECO:0007669"/>
    <property type="project" value="UniProtKB-UniRule"/>
</dbReference>
<keyword evidence="8 15" id="KW-0479">Metal-binding</keyword>
<dbReference type="GO" id="GO:0000287">
    <property type="term" value="F:magnesium ion binding"/>
    <property type="evidence" value="ECO:0007669"/>
    <property type="project" value="UniProtKB-UniRule"/>
</dbReference>
<evidence type="ECO:0000256" key="7">
    <source>
        <dbReference type="ARBA" id="ARBA00022684"/>
    </source>
</evidence>
<feature type="binding site" evidence="17">
    <location>
        <position position="148"/>
    </location>
    <ligand>
        <name>Mg(2+)</name>
        <dbReference type="ChEBI" id="CHEBI:18420"/>
    </ligand>
</feature>
<evidence type="ECO:0000256" key="3">
    <source>
        <dbReference type="ARBA" id="ARBA00011738"/>
    </source>
</evidence>
<feature type="binding site" evidence="17">
    <location>
        <position position="371"/>
    </location>
    <ligand>
        <name>Mg(2+)</name>
        <dbReference type="ChEBI" id="CHEBI:18420"/>
    </ligand>
</feature>
<dbReference type="SUPFAM" id="SSF52440">
    <property type="entry name" value="PreATP-grasp domain"/>
    <property type="match status" value="1"/>
</dbReference>
<evidence type="ECO:0000256" key="15">
    <source>
        <dbReference type="PIRNR" id="PIRNR001558"/>
    </source>
</evidence>
<evidence type="ECO:0000313" key="21">
    <source>
        <dbReference type="Proteomes" id="UP000694680"/>
    </source>
</evidence>
<reference evidence="20" key="1">
    <citation type="submission" date="2020-06" db="EMBL/GenBank/DDBJ databases">
        <authorList>
            <consortium name="Wellcome Sanger Institute Data Sharing"/>
        </authorList>
    </citation>
    <scope>NUCLEOTIDE SEQUENCE [LARGE SCALE GENOMIC DNA]</scope>
</reference>
<gene>
    <name evidence="20" type="primary">gss</name>
</gene>
<dbReference type="Gene3D" id="3.30.1490.50">
    <property type="match status" value="1"/>
</dbReference>
<accession>A0A8C5DV62</accession>
<feature type="binding site" evidence="18">
    <location>
        <begin position="269"/>
        <end position="272"/>
    </location>
    <ligand>
        <name>substrate</name>
    </ligand>
</feature>
<feature type="binding site" evidence="16">
    <location>
        <begin position="401"/>
        <end position="404"/>
    </location>
    <ligand>
        <name>ATP</name>
        <dbReference type="ChEBI" id="CHEBI:30616"/>
    </ligand>
</feature>
<dbReference type="AlphaFoldDB" id="A0A8C5DV62"/>
<organism evidence="20 21">
    <name type="scientific">Gouania willdenowi</name>
    <name type="common">Blunt-snouted clingfish</name>
    <name type="synonym">Lepadogaster willdenowi</name>
    <dbReference type="NCBI Taxonomy" id="441366"/>
    <lineage>
        <taxon>Eukaryota</taxon>
        <taxon>Metazoa</taxon>
        <taxon>Chordata</taxon>
        <taxon>Craniata</taxon>
        <taxon>Vertebrata</taxon>
        <taxon>Euteleostomi</taxon>
        <taxon>Actinopterygii</taxon>
        <taxon>Neopterygii</taxon>
        <taxon>Teleostei</taxon>
        <taxon>Neoteleostei</taxon>
        <taxon>Acanthomorphata</taxon>
        <taxon>Ovalentaria</taxon>
        <taxon>Blenniimorphae</taxon>
        <taxon>Blenniiformes</taxon>
        <taxon>Gobiesocoidei</taxon>
        <taxon>Gobiesocidae</taxon>
        <taxon>Gobiesocinae</taxon>
        <taxon>Gouania</taxon>
    </lineage>
</organism>
<keyword evidence="11 15" id="KW-0460">Magnesium</keyword>
<keyword evidence="6 15" id="KW-0436">Ligase</keyword>
<feature type="binding site" evidence="16">
    <location>
        <position position="461"/>
    </location>
    <ligand>
        <name>ATP</name>
        <dbReference type="ChEBI" id="CHEBI:30616"/>
    </ligand>
</feature>
<feature type="binding site" evidence="16">
    <location>
        <begin position="367"/>
        <end position="376"/>
    </location>
    <ligand>
        <name>ATP</name>
        <dbReference type="ChEBI" id="CHEBI:30616"/>
    </ligand>
</feature>
<feature type="binding site" evidence="16">
    <location>
        <position position="127"/>
    </location>
    <ligand>
        <name>substrate</name>
    </ligand>
</feature>
<dbReference type="InterPro" id="IPR014049">
    <property type="entry name" value="Glutathione_synthase_N_euk"/>
</dbReference>
<dbReference type="Gene3D" id="3.40.50.1760">
    <property type="entry name" value="Glutathione synthase, substrate-binding domain superfamily, eukaryotic"/>
    <property type="match status" value="1"/>
</dbReference>
<dbReference type="Gene3D" id="1.10.1080.10">
    <property type="entry name" value="Glutathione Synthetase, Chain A, domain 3"/>
    <property type="match status" value="1"/>
</dbReference>
<evidence type="ECO:0000256" key="17">
    <source>
        <dbReference type="PIRSR" id="PIRSR001558-2"/>
    </source>
</evidence>
<sequence>QSVTTHKRTIMMNADQVKELAEVAKDAALLHGVLMRTQETPMSSELVSYAPFTLFPTPVPKAVFHQALAVQTFYNTLVDKISQDSEFLQEALASTIAVDDFTARLFKIHQMILKEGKSQDIVLGLNRSDYMLDQGGDGTSSLKQIEINTIAASFGGLSSRTPDVHRLVLTVAGRKEESQQILDNNPAAGLARGIAKAWELYGAPRAVVMFLVEESQRNIFDHRFVENELWKRGMRTIRKRFDHVSKTGFLDKEKRLFVDGQEVAVVYFRNGYMPQNYISEQAWDARLLMERSLAVKCPDINTHLAGTKKVQQVLAKPGVLERFLPDHPEAVQQIRATFAGLYTLDMGAEGDKNIAMALATPDRFVLKPQREGGGNNIYGTEICQVLEAVKESSERTAYILMDKIQPTPQQNYLLRRDAPLKISDCLSELGVFGTYVRQGTHMVMNECVGHLLRTKSSEHQDGGVAAGVAVLDNPLLI</sequence>
<feature type="binding site" evidence="18">
    <location>
        <begin position="150"/>
        <end position="153"/>
    </location>
    <ligand>
        <name>substrate</name>
    </ligand>
</feature>
<keyword evidence="21" id="KW-1185">Reference proteome</keyword>
<evidence type="ECO:0000256" key="8">
    <source>
        <dbReference type="ARBA" id="ARBA00022723"/>
    </source>
</evidence>
<comment type="catalytic activity">
    <reaction evidence="12">
        <text>gamma-L-glutamyl-L-cysteine + glycine + ATP = glutathione + ADP + phosphate + H(+)</text>
        <dbReference type="Rhea" id="RHEA:13557"/>
        <dbReference type="ChEBI" id="CHEBI:15378"/>
        <dbReference type="ChEBI" id="CHEBI:30616"/>
        <dbReference type="ChEBI" id="CHEBI:43474"/>
        <dbReference type="ChEBI" id="CHEBI:57305"/>
        <dbReference type="ChEBI" id="CHEBI:57925"/>
        <dbReference type="ChEBI" id="CHEBI:58173"/>
        <dbReference type="ChEBI" id="CHEBI:456216"/>
        <dbReference type="EC" id="6.3.2.3"/>
    </reaction>
    <physiologicalReaction direction="left-to-right" evidence="12">
        <dbReference type="Rhea" id="RHEA:13558"/>
    </physiologicalReaction>
</comment>
<feature type="binding site" evidence="17">
    <location>
        <position position="146"/>
    </location>
    <ligand>
        <name>Mg(2+)</name>
        <dbReference type="ChEBI" id="CHEBI:18420"/>
    </ligand>
</feature>
<dbReference type="UniPathway" id="UPA00142">
    <property type="reaction ID" value="UER00210"/>
</dbReference>
<dbReference type="Ensembl" id="ENSGWIT00000013796.1">
    <property type="protein sequence ID" value="ENSGWIP00000012372.1"/>
    <property type="gene ID" value="ENSGWIG00000006277.1"/>
</dbReference>
<evidence type="ECO:0000256" key="4">
    <source>
        <dbReference type="ARBA" id="ARBA00012214"/>
    </source>
</evidence>
<dbReference type="InterPro" id="IPR014709">
    <property type="entry name" value="Glutathione_synthase_C_euk"/>
</dbReference>
<evidence type="ECO:0000256" key="12">
    <source>
        <dbReference type="ARBA" id="ARBA00048871"/>
    </source>
</evidence>
<keyword evidence="9 15" id="KW-0547">Nucleotide-binding</keyword>
<feature type="binding site" evidence="16">
    <location>
        <position position="308"/>
    </location>
    <ligand>
        <name>ATP</name>
        <dbReference type="ChEBI" id="CHEBI:30616"/>
    </ligand>
</feature>
<comment type="pathway">
    <text evidence="1 15">Sulfur metabolism; glutathione biosynthesis; glutathione from L-cysteine and L-glutamate: step 2/2.</text>
</comment>
<evidence type="ECO:0000256" key="9">
    <source>
        <dbReference type="ARBA" id="ARBA00022741"/>
    </source>
</evidence>
<keyword evidence="10 15" id="KW-0067">ATP-binding</keyword>
<evidence type="ECO:0000256" key="16">
    <source>
        <dbReference type="PIRSR" id="PIRSR001558-1"/>
    </source>
</evidence>
<evidence type="ECO:0000256" key="6">
    <source>
        <dbReference type="ARBA" id="ARBA00022598"/>
    </source>
</evidence>
<dbReference type="InterPro" id="IPR037013">
    <property type="entry name" value="GSH-S_sub-bd_sf"/>
</dbReference>
<evidence type="ECO:0000256" key="1">
    <source>
        <dbReference type="ARBA" id="ARBA00004965"/>
    </source>
</evidence>
<keyword evidence="7 15" id="KW-0317">Glutathione biosynthesis</keyword>
<feature type="binding site" evidence="16">
    <location>
        <position position="378"/>
    </location>
    <ligand>
        <name>ATP</name>
        <dbReference type="ChEBI" id="CHEBI:30616"/>
    </ligand>
</feature>
<evidence type="ECO:0000256" key="14">
    <source>
        <dbReference type="ARBA" id="ARBA00059746"/>
    </source>
</evidence>
<dbReference type="SUPFAM" id="SSF56059">
    <property type="entry name" value="Glutathione synthetase ATP-binding domain-like"/>
    <property type="match status" value="1"/>
</dbReference>
<dbReference type="PANTHER" id="PTHR11130:SF0">
    <property type="entry name" value="GLUTATHIONE SYNTHETASE"/>
    <property type="match status" value="1"/>
</dbReference>
<comment type="cofactor">
    <cofactor evidence="15 17">
        <name>Mg(2+)</name>
        <dbReference type="ChEBI" id="CHEBI:18420"/>
    </cofactor>
    <text evidence="15 17">Binds 1 Mg(2+) ion per subunit.</text>
</comment>
<dbReference type="Gene3D" id="3.30.1490.80">
    <property type="match status" value="1"/>
</dbReference>
<feature type="domain" description="Glutathione synthase substrate-binding" evidence="19">
    <location>
        <begin position="206"/>
        <end position="305"/>
    </location>
</feature>
<dbReference type="Pfam" id="PF03199">
    <property type="entry name" value="GSH_synthase"/>
    <property type="match status" value="1"/>
</dbReference>
<evidence type="ECO:0000256" key="13">
    <source>
        <dbReference type="ARBA" id="ARBA00052123"/>
    </source>
</evidence>
<dbReference type="Proteomes" id="UP000694680">
    <property type="component" value="Chromosome 7"/>
</dbReference>
<evidence type="ECO:0000256" key="5">
    <source>
        <dbReference type="ARBA" id="ARBA00020821"/>
    </source>
</evidence>
<reference evidence="20" key="2">
    <citation type="submission" date="2025-08" db="UniProtKB">
        <authorList>
            <consortium name="Ensembl"/>
        </authorList>
    </citation>
    <scope>IDENTIFICATION</scope>
</reference>
<comment type="function">
    <text evidence="14">Catalyzes the production of glutathione from gamma-glutamylcysteine and glycine in an ATP-dependent manner. Glutathione (gamma-glutamylcysteinylglycine, GSH) is the most abundant intracellular thiol in living aerobic cells and is required for numerous processes including the protection of cells against oxidative damage, amino acid transport, the detoxification of foreign compounds, the maintenance of protein sulfhydryl groups in a reduced state and acts as a cofactor for a number of enzymes. Participates in ophthalmate biosynthesis in hepatocytes.</text>
</comment>
<feature type="binding site" evidence="16">
    <location>
        <position position="146"/>
    </location>
    <ligand>
        <name>ATP</name>
        <dbReference type="ChEBI" id="CHEBI:30616"/>
    </ligand>
</feature>
<dbReference type="FunFam" id="3.30.1490.50:FF:000001">
    <property type="entry name" value="Glutathione synthetase"/>
    <property type="match status" value="1"/>
</dbReference>
<evidence type="ECO:0000313" key="20">
    <source>
        <dbReference type="Ensembl" id="ENSGWIP00000012372.1"/>
    </source>
</evidence>